<protein>
    <recommendedName>
        <fullName evidence="9">Major facilitator superfamily (MFS) profile domain-containing protein</fullName>
    </recommendedName>
</protein>
<evidence type="ECO:0000256" key="7">
    <source>
        <dbReference type="SAM" id="MobiDB-lite"/>
    </source>
</evidence>
<dbReference type="PRINTS" id="PR00171">
    <property type="entry name" value="SUGRTRNSPORT"/>
</dbReference>
<dbReference type="GO" id="GO:0016020">
    <property type="term" value="C:membrane"/>
    <property type="evidence" value="ECO:0007669"/>
    <property type="project" value="UniProtKB-SubCell"/>
</dbReference>
<evidence type="ECO:0000256" key="8">
    <source>
        <dbReference type="SAM" id="Phobius"/>
    </source>
</evidence>
<dbReference type="PANTHER" id="PTHR48022">
    <property type="entry name" value="PLASTIDIC GLUCOSE TRANSPORTER 4"/>
    <property type="match status" value="1"/>
</dbReference>
<dbReference type="RefSeq" id="XP_064659592.1">
    <property type="nucleotide sequence ID" value="XM_064802231.1"/>
</dbReference>
<name>A0AAV9PAZ8_9PEZI</name>
<dbReference type="InterPro" id="IPR005828">
    <property type="entry name" value="MFS_sugar_transport-like"/>
</dbReference>
<keyword evidence="3" id="KW-0813">Transport</keyword>
<evidence type="ECO:0000259" key="9">
    <source>
        <dbReference type="PROSITE" id="PS50850"/>
    </source>
</evidence>
<dbReference type="Gene3D" id="1.20.1250.20">
    <property type="entry name" value="MFS general substrate transporter like domains"/>
    <property type="match status" value="1"/>
</dbReference>
<keyword evidence="11" id="KW-1185">Reference proteome</keyword>
<evidence type="ECO:0000313" key="10">
    <source>
        <dbReference type="EMBL" id="KAK5170394.1"/>
    </source>
</evidence>
<dbReference type="EMBL" id="JAVRRT010000007">
    <property type="protein sequence ID" value="KAK5170394.1"/>
    <property type="molecule type" value="Genomic_DNA"/>
</dbReference>
<keyword evidence="5 8" id="KW-1133">Transmembrane helix</keyword>
<dbReference type="InterPro" id="IPR020846">
    <property type="entry name" value="MFS_dom"/>
</dbReference>
<dbReference type="Pfam" id="PF00083">
    <property type="entry name" value="Sugar_tr"/>
    <property type="match status" value="1"/>
</dbReference>
<evidence type="ECO:0000256" key="3">
    <source>
        <dbReference type="ARBA" id="ARBA00022448"/>
    </source>
</evidence>
<evidence type="ECO:0000313" key="11">
    <source>
        <dbReference type="Proteomes" id="UP001337655"/>
    </source>
</evidence>
<dbReference type="SUPFAM" id="SSF103473">
    <property type="entry name" value="MFS general substrate transporter"/>
    <property type="match status" value="1"/>
</dbReference>
<dbReference type="InterPro" id="IPR050360">
    <property type="entry name" value="MFS_Sugar_Transporters"/>
</dbReference>
<feature type="transmembrane region" description="Helical" evidence="8">
    <location>
        <begin position="168"/>
        <end position="189"/>
    </location>
</feature>
<comment type="caution">
    <text evidence="10">The sequence shown here is derived from an EMBL/GenBank/DDBJ whole genome shotgun (WGS) entry which is preliminary data.</text>
</comment>
<evidence type="ECO:0000256" key="2">
    <source>
        <dbReference type="ARBA" id="ARBA00010992"/>
    </source>
</evidence>
<organism evidence="10 11">
    <name type="scientific">Saxophila tyrrhenica</name>
    <dbReference type="NCBI Taxonomy" id="1690608"/>
    <lineage>
        <taxon>Eukaryota</taxon>
        <taxon>Fungi</taxon>
        <taxon>Dikarya</taxon>
        <taxon>Ascomycota</taxon>
        <taxon>Pezizomycotina</taxon>
        <taxon>Dothideomycetes</taxon>
        <taxon>Dothideomycetidae</taxon>
        <taxon>Mycosphaerellales</taxon>
        <taxon>Extremaceae</taxon>
        <taxon>Saxophila</taxon>
    </lineage>
</organism>
<dbReference type="PROSITE" id="PS50850">
    <property type="entry name" value="MFS"/>
    <property type="match status" value="1"/>
</dbReference>
<dbReference type="AlphaFoldDB" id="A0AAV9PAZ8"/>
<feature type="region of interest" description="Disordered" evidence="7">
    <location>
        <begin position="484"/>
        <end position="517"/>
    </location>
</feature>
<feature type="compositionally biased region" description="Polar residues" evidence="7">
    <location>
        <begin position="508"/>
        <end position="517"/>
    </location>
</feature>
<dbReference type="InterPro" id="IPR036259">
    <property type="entry name" value="MFS_trans_sf"/>
</dbReference>
<keyword evidence="6 8" id="KW-0472">Membrane</keyword>
<feature type="transmembrane region" description="Helical" evidence="8">
    <location>
        <begin position="440"/>
        <end position="459"/>
    </location>
</feature>
<dbReference type="GO" id="GO:0005351">
    <property type="term" value="F:carbohydrate:proton symporter activity"/>
    <property type="evidence" value="ECO:0007669"/>
    <property type="project" value="TreeGrafter"/>
</dbReference>
<feature type="transmembrane region" description="Helical" evidence="8">
    <location>
        <begin position="408"/>
        <end position="428"/>
    </location>
</feature>
<feature type="transmembrane region" description="Helical" evidence="8">
    <location>
        <begin position="371"/>
        <end position="396"/>
    </location>
</feature>
<feature type="domain" description="Major facilitator superfamily (MFS) profile" evidence="9">
    <location>
        <begin position="8"/>
        <end position="463"/>
    </location>
</feature>
<dbReference type="PANTHER" id="PTHR48022:SF11">
    <property type="entry name" value="MONOSACCHARIDE TRANSPORTER (HXT8), PUTATIVE (AFU_ORTHOLOGUE AFUA_2G08120)-RELATED"/>
    <property type="match status" value="1"/>
</dbReference>
<dbReference type="Proteomes" id="UP001337655">
    <property type="component" value="Unassembled WGS sequence"/>
</dbReference>
<feature type="transmembrane region" description="Helical" evidence="8">
    <location>
        <begin position="7"/>
        <end position="32"/>
    </location>
</feature>
<keyword evidence="4 8" id="KW-0812">Transmembrane</keyword>
<evidence type="ECO:0000256" key="5">
    <source>
        <dbReference type="ARBA" id="ARBA00022989"/>
    </source>
</evidence>
<feature type="transmembrane region" description="Helical" evidence="8">
    <location>
        <begin position="75"/>
        <end position="94"/>
    </location>
</feature>
<dbReference type="InterPro" id="IPR003663">
    <property type="entry name" value="Sugar/inositol_transpt"/>
</dbReference>
<evidence type="ECO:0000256" key="6">
    <source>
        <dbReference type="ARBA" id="ARBA00023136"/>
    </source>
</evidence>
<evidence type="ECO:0000256" key="4">
    <source>
        <dbReference type="ARBA" id="ARBA00022692"/>
    </source>
</evidence>
<comment type="similarity">
    <text evidence="2">Belongs to the major facilitator superfamily. Sugar transporter (TC 2.A.1.1) family.</text>
</comment>
<accession>A0AAV9PAZ8</accession>
<feature type="transmembrane region" description="Helical" evidence="8">
    <location>
        <begin position="100"/>
        <end position="122"/>
    </location>
</feature>
<sequence length="517" mass="57329">MNGYNLWCIIFTCFGAFFYGYDSGLTTSIIAYPEFIEYYGFNSVTLGALGSSYYAGQTIGSLANFWIPDRFGRLWSVRFACVIGLLGCGMQTGAQGLGVLLAGRAIGGFSCGLIFALCPLYASEMSPPHVRGRVGGLYRQLSVNVNVSYAITEWMGLGISYLSGDVKFRVFLGLQLLVAVLMLVGSIWMPESPRWLAAHGRPDEALAILKRLHGTDVHHEPGASNSDKDEPAEAVPFYQREFNQIESQIQLEREQGNYGVWTIFSRPSYRKRLYIALFYYFFQQATGVIPLQNYQTILYSLLGLTGKMPLILVGVWGTAGTIVSIIGASLFDKLGRRKSFFISITGVIVGSVMLVIFWARFEAGGNTSETLGALAVFSMFVFLCGFGWIMNAFAYTYPPEILPTDIRATGMALGFGIKMAWIICLVQVTPIAIESISWKYFLVFIFLDVIFLLGVYFYFPETMNTPLEEIARLFGDDVAVTLDEAGGKGNRNEEPETKDDVEMLENVRGTTQQETKS</sequence>
<comment type="subcellular location">
    <subcellularLocation>
        <location evidence="1">Membrane</location>
        <topology evidence="1">Multi-pass membrane protein</topology>
    </subcellularLocation>
</comment>
<evidence type="ECO:0000256" key="1">
    <source>
        <dbReference type="ARBA" id="ARBA00004141"/>
    </source>
</evidence>
<feature type="transmembrane region" description="Helical" evidence="8">
    <location>
        <begin position="143"/>
        <end position="162"/>
    </location>
</feature>
<feature type="transmembrane region" description="Helical" evidence="8">
    <location>
        <begin position="340"/>
        <end position="359"/>
    </location>
</feature>
<feature type="transmembrane region" description="Helical" evidence="8">
    <location>
        <begin position="311"/>
        <end position="331"/>
    </location>
</feature>
<dbReference type="GeneID" id="89926325"/>
<proteinExistence type="inferred from homology"/>
<dbReference type="PROSITE" id="PS00217">
    <property type="entry name" value="SUGAR_TRANSPORT_2"/>
    <property type="match status" value="1"/>
</dbReference>
<gene>
    <name evidence="10" type="ORF">LTR77_004981</name>
</gene>
<reference evidence="10 11" key="1">
    <citation type="submission" date="2023-08" db="EMBL/GenBank/DDBJ databases">
        <title>Black Yeasts Isolated from many extreme environments.</title>
        <authorList>
            <person name="Coleine C."/>
            <person name="Stajich J.E."/>
            <person name="Selbmann L."/>
        </authorList>
    </citation>
    <scope>NUCLEOTIDE SEQUENCE [LARGE SCALE GENOMIC DNA]</scope>
    <source>
        <strain evidence="10 11">CCFEE 5935</strain>
    </source>
</reference>
<dbReference type="InterPro" id="IPR005829">
    <property type="entry name" value="Sugar_transporter_CS"/>
</dbReference>
<feature type="transmembrane region" description="Helical" evidence="8">
    <location>
        <begin position="273"/>
        <end position="291"/>
    </location>
</feature>
<feature type="compositionally biased region" description="Basic and acidic residues" evidence="7">
    <location>
        <begin position="490"/>
        <end position="501"/>
    </location>
</feature>